<dbReference type="PROSITE" id="PS50887">
    <property type="entry name" value="GGDEF"/>
    <property type="match status" value="1"/>
</dbReference>
<dbReference type="RefSeq" id="WP_317973848.1">
    <property type="nucleotide sequence ID" value="NZ_BTFW01000001.1"/>
</dbReference>
<feature type="transmembrane region" description="Helical" evidence="4">
    <location>
        <begin position="336"/>
        <end position="353"/>
    </location>
</feature>
<feature type="region of interest" description="Disordered" evidence="3">
    <location>
        <begin position="439"/>
        <end position="459"/>
    </location>
</feature>
<dbReference type="CDD" id="cd01949">
    <property type="entry name" value="GGDEF"/>
    <property type="match status" value="1"/>
</dbReference>
<dbReference type="Pfam" id="PF00990">
    <property type="entry name" value="GGDEF"/>
    <property type="match status" value="1"/>
</dbReference>
<evidence type="ECO:0000256" key="2">
    <source>
        <dbReference type="ARBA" id="ARBA00034247"/>
    </source>
</evidence>
<comment type="catalytic activity">
    <reaction evidence="2">
        <text>2 GTP = 3',3'-c-di-GMP + 2 diphosphate</text>
        <dbReference type="Rhea" id="RHEA:24898"/>
        <dbReference type="ChEBI" id="CHEBI:33019"/>
        <dbReference type="ChEBI" id="CHEBI:37565"/>
        <dbReference type="ChEBI" id="CHEBI:58805"/>
        <dbReference type="EC" id="2.7.7.65"/>
    </reaction>
</comment>
<feature type="domain" description="GGDEF" evidence="6">
    <location>
        <begin position="464"/>
        <end position="596"/>
    </location>
</feature>
<dbReference type="Proteomes" id="UP001187221">
    <property type="component" value="Unassembled WGS sequence"/>
</dbReference>
<keyword evidence="4" id="KW-1133">Transmembrane helix</keyword>
<keyword evidence="4" id="KW-0472">Membrane</keyword>
<dbReference type="SMART" id="SM00267">
    <property type="entry name" value="GGDEF"/>
    <property type="match status" value="1"/>
</dbReference>
<feature type="signal peptide" evidence="5">
    <location>
        <begin position="1"/>
        <end position="20"/>
    </location>
</feature>
<protein>
    <recommendedName>
        <fullName evidence="1">diguanylate cyclase</fullName>
        <ecNumber evidence="1">2.7.7.65</ecNumber>
    </recommendedName>
</protein>
<organism evidence="7 8">
    <name type="scientific">Novosphingobium pituita</name>
    <dbReference type="NCBI Taxonomy" id="3056842"/>
    <lineage>
        <taxon>Bacteria</taxon>
        <taxon>Pseudomonadati</taxon>
        <taxon>Pseudomonadota</taxon>
        <taxon>Alphaproteobacteria</taxon>
        <taxon>Sphingomonadales</taxon>
        <taxon>Sphingomonadaceae</taxon>
        <taxon>Novosphingobium</taxon>
    </lineage>
</organism>
<keyword evidence="8" id="KW-1185">Reference proteome</keyword>
<feature type="transmembrane region" description="Helical" evidence="4">
    <location>
        <begin position="359"/>
        <end position="381"/>
    </location>
</feature>
<evidence type="ECO:0000313" key="8">
    <source>
        <dbReference type="Proteomes" id="UP001187221"/>
    </source>
</evidence>
<feature type="transmembrane region" description="Helical" evidence="4">
    <location>
        <begin position="302"/>
        <end position="324"/>
    </location>
</feature>
<evidence type="ECO:0000259" key="6">
    <source>
        <dbReference type="PROSITE" id="PS50887"/>
    </source>
</evidence>
<comment type="caution">
    <text evidence="7">The sequence shown here is derived from an EMBL/GenBank/DDBJ whole genome shotgun (WGS) entry which is preliminary data.</text>
</comment>
<evidence type="ECO:0000256" key="5">
    <source>
        <dbReference type="SAM" id="SignalP"/>
    </source>
</evidence>
<gene>
    <name evidence="7" type="ORF">NUTIK01_08010</name>
</gene>
<keyword evidence="5" id="KW-0732">Signal</keyword>
<name>A0ABQ6P439_9SPHN</name>
<dbReference type="EC" id="2.7.7.65" evidence="1"/>
<dbReference type="InterPro" id="IPR000160">
    <property type="entry name" value="GGDEF_dom"/>
</dbReference>
<evidence type="ECO:0000256" key="3">
    <source>
        <dbReference type="SAM" id="MobiDB-lite"/>
    </source>
</evidence>
<dbReference type="PANTHER" id="PTHR45138">
    <property type="entry name" value="REGULATORY COMPONENTS OF SENSORY TRANSDUCTION SYSTEM"/>
    <property type="match status" value="1"/>
</dbReference>
<dbReference type="InterPro" id="IPR029787">
    <property type="entry name" value="Nucleotide_cyclase"/>
</dbReference>
<dbReference type="InterPro" id="IPR043128">
    <property type="entry name" value="Rev_trsase/Diguanyl_cyclase"/>
</dbReference>
<evidence type="ECO:0000256" key="1">
    <source>
        <dbReference type="ARBA" id="ARBA00012528"/>
    </source>
</evidence>
<dbReference type="SUPFAM" id="SSF55073">
    <property type="entry name" value="Nucleotide cyclase"/>
    <property type="match status" value="1"/>
</dbReference>
<sequence>MLAIMLALVAMLGMATRAEAETASAHAQVPMVWSAQQWLPLSALCHASGPTPAHDAVMPSHFECSGEPHDFQHGSLWLRARAGAVGSLDETPVLMVHSSRFDRLLVGFGYADGTTEWQDVRSGDYGARWRLGGQIAFVPTQREVPLTGITMRFDRLGSAEMLRMRLVDRGQSELQATAMASMIGAALMLLAVGALYNLGLAIAVRRMFPAWQGAWAAAMVVWGAMWSQFHLFFVPGLAGAVSAQICTGLSCMAIFFATLSLTTSIEPGLVPRWLLRSTSGTALVCGLLGIPLGMMRSGPMELVATSTGVLALGLLIEIIACLVIAMRRGSRAARSFLGAWLFPILVMFLSGFYNTDQWFWGGGAQMLVLVSASWQTVWLSVAATRGFTRMRIERDRALAAQAAAQEQARRDPLTGLRNRRGFIDSIAPVMKRLAHAPAHAPAPVDARRGHSQRNAEGANGADEDAVALMVLDVDRFKGINDTFGHEAGDAVLVTLARRLERWDEGMCVVARLGGEEFAVLANGMGRFAALQLAESVRAGIEACDHRAALGERTVTVSIGVAMARPGDDFATLYRTADAALYAAKHQGRNRVVMAPEIDSHLRPVMAGLQRSAGIE</sequence>
<dbReference type="Gene3D" id="3.30.70.270">
    <property type="match status" value="1"/>
</dbReference>
<keyword evidence="4" id="KW-0812">Transmembrane</keyword>
<feature type="transmembrane region" description="Helical" evidence="4">
    <location>
        <begin position="178"/>
        <end position="198"/>
    </location>
</feature>
<evidence type="ECO:0000313" key="7">
    <source>
        <dbReference type="EMBL" id="GMM60024.1"/>
    </source>
</evidence>
<feature type="transmembrane region" description="Helical" evidence="4">
    <location>
        <begin position="241"/>
        <end position="261"/>
    </location>
</feature>
<feature type="transmembrane region" description="Helical" evidence="4">
    <location>
        <begin position="210"/>
        <end position="229"/>
    </location>
</feature>
<evidence type="ECO:0000256" key="4">
    <source>
        <dbReference type="SAM" id="Phobius"/>
    </source>
</evidence>
<dbReference type="PANTHER" id="PTHR45138:SF9">
    <property type="entry name" value="DIGUANYLATE CYCLASE DGCM-RELATED"/>
    <property type="match status" value="1"/>
</dbReference>
<feature type="transmembrane region" description="Helical" evidence="4">
    <location>
        <begin position="273"/>
        <end position="290"/>
    </location>
</feature>
<accession>A0ABQ6P439</accession>
<dbReference type="EMBL" id="BTFW01000001">
    <property type="protein sequence ID" value="GMM60024.1"/>
    <property type="molecule type" value="Genomic_DNA"/>
</dbReference>
<dbReference type="InterPro" id="IPR050469">
    <property type="entry name" value="Diguanylate_Cyclase"/>
</dbReference>
<feature type="chain" id="PRO_5047008640" description="diguanylate cyclase" evidence="5">
    <location>
        <begin position="21"/>
        <end position="615"/>
    </location>
</feature>
<proteinExistence type="predicted"/>
<dbReference type="NCBIfam" id="TIGR00254">
    <property type="entry name" value="GGDEF"/>
    <property type="match status" value="1"/>
</dbReference>
<reference evidence="7 8" key="1">
    <citation type="submission" date="2023-06" db="EMBL/GenBank/DDBJ databases">
        <title>Draft genome sequence of Novosphingobium sp. strain IK01.</title>
        <authorList>
            <person name="Hatamoto M."/>
            <person name="Ikarashi T."/>
            <person name="Yamaguchi T."/>
        </authorList>
    </citation>
    <scope>NUCLEOTIDE SEQUENCE [LARGE SCALE GENOMIC DNA]</scope>
    <source>
        <strain evidence="7 8">IK01</strain>
    </source>
</reference>